<dbReference type="PANTHER" id="PTHR24321:SF8">
    <property type="entry name" value="ESTRADIOL 17-BETA-DEHYDROGENASE 8-RELATED"/>
    <property type="match status" value="1"/>
</dbReference>
<dbReference type="InterPro" id="IPR002347">
    <property type="entry name" value="SDR_fam"/>
</dbReference>
<dbReference type="Gene3D" id="3.40.50.720">
    <property type="entry name" value="NAD(P)-binding Rossmann-like Domain"/>
    <property type="match status" value="1"/>
</dbReference>
<evidence type="ECO:0000313" key="4">
    <source>
        <dbReference type="Proteomes" id="UP000477722"/>
    </source>
</evidence>
<evidence type="ECO:0000256" key="2">
    <source>
        <dbReference type="ARBA" id="ARBA00023002"/>
    </source>
</evidence>
<dbReference type="PANTHER" id="PTHR24321">
    <property type="entry name" value="DEHYDROGENASES, SHORT CHAIN"/>
    <property type="match status" value="1"/>
</dbReference>
<dbReference type="Pfam" id="PF13561">
    <property type="entry name" value="adh_short_C2"/>
    <property type="match status" value="1"/>
</dbReference>
<dbReference type="EMBL" id="JAAKZZ010000352">
    <property type="protein sequence ID" value="NGO71786.1"/>
    <property type="molecule type" value="Genomic_DNA"/>
</dbReference>
<dbReference type="SUPFAM" id="SSF51735">
    <property type="entry name" value="NAD(P)-binding Rossmann-fold domains"/>
    <property type="match status" value="1"/>
</dbReference>
<proteinExistence type="inferred from homology"/>
<keyword evidence="2" id="KW-0560">Oxidoreductase</keyword>
<evidence type="ECO:0000313" key="3">
    <source>
        <dbReference type="EMBL" id="NGO71786.1"/>
    </source>
</evidence>
<organism evidence="3 4">
    <name type="scientific">Streptomyces boncukensis</name>
    <dbReference type="NCBI Taxonomy" id="2711219"/>
    <lineage>
        <taxon>Bacteria</taxon>
        <taxon>Bacillati</taxon>
        <taxon>Actinomycetota</taxon>
        <taxon>Actinomycetes</taxon>
        <taxon>Kitasatosporales</taxon>
        <taxon>Streptomycetaceae</taxon>
        <taxon>Streptomyces</taxon>
    </lineage>
</organism>
<evidence type="ECO:0000256" key="1">
    <source>
        <dbReference type="ARBA" id="ARBA00006484"/>
    </source>
</evidence>
<keyword evidence="4" id="KW-1185">Reference proteome</keyword>
<dbReference type="Proteomes" id="UP000477722">
    <property type="component" value="Unassembled WGS sequence"/>
</dbReference>
<gene>
    <name evidence="3" type="ORF">G5C65_26225</name>
</gene>
<dbReference type="PRINTS" id="PR00081">
    <property type="entry name" value="GDHRDH"/>
</dbReference>
<comment type="similarity">
    <text evidence="1">Belongs to the short-chain dehydrogenases/reductases (SDR) family.</text>
</comment>
<protein>
    <submittedName>
        <fullName evidence="3">SDR family oxidoreductase</fullName>
    </submittedName>
</protein>
<comment type="caution">
    <text evidence="3">The sequence shown here is derived from an EMBL/GenBank/DDBJ whole genome shotgun (WGS) entry which is preliminary data.</text>
</comment>
<dbReference type="GO" id="GO:0016491">
    <property type="term" value="F:oxidoreductase activity"/>
    <property type="evidence" value="ECO:0007669"/>
    <property type="project" value="UniProtKB-KW"/>
</dbReference>
<accession>A0A6G4X2L6</accession>
<dbReference type="AlphaFoldDB" id="A0A6G4X2L6"/>
<dbReference type="InterPro" id="IPR036291">
    <property type="entry name" value="NAD(P)-bd_dom_sf"/>
</dbReference>
<name>A0A6G4X2L6_9ACTN</name>
<reference evidence="3 4" key="1">
    <citation type="submission" date="2020-02" db="EMBL/GenBank/DDBJ databases">
        <title>Whole-genome analyses of novel actinobacteria.</title>
        <authorList>
            <person name="Sahin N."/>
            <person name="Tatar D."/>
        </authorList>
    </citation>
    <scope>NUCLEOTIDE SEQUENCE [LARGE SCALE GENOMIC DNA]</scope>
    <source>
        <strain evidence="3 4">SB3404</strain>
    </source>
</reference>
<sequence>MLRHEFRSHRPLRRQSDPQAAAIGAAGGGAVVNVGGGAHGYPGRADNVASKQGATGLMSTAALEYAPRGIRVNEVLPGPVDTPALAALSDQERAAVATAIPLGRTGRPREIAAAIAFLLSDEASYVTGTRLTVAGGMWA</sequence>